<dbReference type="RefSeq" id="WP_188895907.1">
    <property type="nucleotide sequence ID" value="NZ_BMMZ01000006.1"/>
</dbReference>
<comment type="caution">
    <text evidence="1">The sequence shown here is derived from an EMBL/GenBank/DDBJ whole genome shotgun (WGS) entry which is preliminary data.</text>
</comment>
<reference evidence="1" key="1">
    <citation type="journal article" date="2014" name="Int. J. Syst. Evol. Microbiol.">
        <title>Complete genome sequence of Corynebacterium casei LMG S-19264T (=DSM 44701T), isolated from a smear-ripened cheese.</title>
        <authorList>
            <consortium name="US DOE Joint Genome Institute (JGI-PGF)"/>
            <person name="Walter F."/>
            <person name="Albersmeier A."/>
            <person name="Kalinowski J."/>
            <person name="Ruckert C."/>
        </authorList>
    </citation>
    <scope>NUCLEOTIDE SEQUENCE</scope>
    <source>
        <strain evidence="1">CGMCC 4.7306</strain>
    </source>
</reference>
<proteinExistence type="predicted"/>
<protein>
    <submittedName>
        <fullName evidence="1">Uncharacterized protein</fullName>
    </submittedName>
</protein>
<accession>A0A917W4H1</accession>
<sequence>MLKMPPICAVTGRPADTAIIVRVGHLDLILPATTAIRADHSRFLGTLRTARRLRPSVDDDVVTLHHAAGEFVEQLIMSNEPGTLYVGGLYPLAPSNRQSPATADAGPTQLAA</sequence>
<gene>
    <name evidence="1" type="ORF">GCM10011575_27190</name>
</gene>
<reference evidence="1" key="2">
    <citation type="submission" date="2020-09" db="EMBL/GenBank/DDBJ databases">
        <authorList>
            <person name="Sun Q."/>
            <person name="Zhou Y."/>
        </authorList>
    </citation>
    <scope>NUCLEOTIDE SEQUENCE</scope>
    <source>
        <strain evidence="1">CGMCC 4.7306</strain>
    </source>
</reference>
<evidence type="ECO:0000313" key="1">
    <source>
        <dbReference type="EMBL" id="GGL67253.1"/>
    </source>
</evidence>
<dbReference type="Proteomes" id="UP000613840">
    <property type="component" value="Unassembled WGS sequence"/>
</dbReference>
<keyword evidence="2" id="KW-1185">Reference proteome</keyword>
<evidence type="ECO:0000313" key="2">
    <source>
        <dbReference type="Proteomes" id="UP000613840"/>
    </source>
</evidence>
<dbReference type="AlphaFoldDB" id="A0A917W4H1"/>
<organism evidence="1 2">
    <name type="scientific">Microlunatus endophyticus</name>
    <dbReference type="NCBI Taxonomy" id="1716077"/>
    <lineage>
        <taxon>Bacteria</taxon>
        <taxon>Bacillati</taxon>
        <taxon>Actinomycetota</taxon>
        <taxon>Actinomycetes</taxon>
        <taxon>Propionibacteriales</taxon>
        <taxon>Propionibacteriaceae</taxon>
        <taxon>Microlunatus</taxon>
    </lineage>
</organism>
<dbReference type="EMBL" id="BMMZ01000006">
    <property type="protein sequence ID" value="GGL67253.1"/>
    <property type="molecule type" value="Genomic_DNA"/>
</dbReference>
<name>A0A917W4H1_9ACTN</name>